<comment type="subcellular location">
    <subcellularLocation>
        <location evidence="1">Membrane</location>
    </subcellularLocation>
</comment>
<dbReference type="SUPFAM" id="SSF53822">
    <property type="entry name" value="Periplasmic binding protein-like I"/>
    <property type="match status" value="1"/>
</dbReference>
<dbReference type="FunFam" id="3.40.50.2300:FF:000169">
    <property type="entry name" value="Glutamate receptor"/>
    <property type="match status" value="1"/>
</dbReference>
<dbReference type="FunFam" id="3.40.50.2300:FF:000310">
    <property type="entry name" value="Glutamate receptor"/>
    <property type="match status" value="1"/>
</dbReference>
<comment type="subunit">
    <text evidence="2">May form heteromers.</text>
</comment>
<feature type="non-terminal residue" evidence="9">
    <location>
        <position position="674"/>
    </location>
</feature>
<dbReference type="PANTHER" id="PTHR34836:SF1">
    <property type="entry name" value="OS09G0428600 PROTEIN"/>
    <property type="match status" value="1"/>
</dbReference>
<dbReference type="EMBL" id="KI632217">
    <property type="protein sequence ID" value="EYU22047.1"/>
    <property type="molecule type" value="Genomic_DNA"/>
</dbReference>
<dbReference type="CDD" id="cd19990">
    <property type="entry name" value="PBP1_GABAb_receptor_plant"/>
    <property type="match status" value="1"/>
</dbReference>
<evidence type="ECO:0000256" key="3">
    <source>
        <dbReference type="ARBA" id="ARBA00022692"/>
    </source>
</evidence>
<feature type="transmembrane region" description="Helical" evidence="7">
    <location>
        <begin position="560"/>
        <end position="580"/>
    </location>
</feature>
<evidence type="ECO:0000256" key="5">
    <source>
        <dbReference type="ARBA" id="ARBA00023136"/>
    </source>
</evidence>
<feature type="domain" description="Receptor ligand binding region" evidence="8">
    <location>
        <begin position="26"/>
        <end position="373"/>
    </location>
</feature>
<evidence type="ECO:0000256" key="4">
    <source>
        <dbReference type="ARBA" id="ARBA00022989"/>
    </source>
</evidence>
<dbReference type="InterPro" id="IPR015683">
    <property type="entry name" value="Ionotropic_Glu_rcpt"/>
</dbReference>
<accession>A0A022Q0H2</accession>
<evidence type="ECO:0000313" key="10">
    <source>
        <dbReference type="Proteomes" id="UP000030748"/>
    </source>
</evidence>
<evidence type="ECO:0000256" key="2">
    <source>
        <dbReference type="ARBA" id="ARBA00011095"/>
    </source>
</evidence>
<dbReference type="InterPro" id="IPR001828">
    <property type="entry name" value="ANF_lig-bd_rcpt"/>
</dbReference>
<keyword evidence="4 7" id="KW-1133">Transmembrane helix</keyword>
<proteinExistence type="predicted"/>
<reference evidence="9 10" key="1">
    <citation type="journal article" date="2013" name="Proc. Natl. Acad. Sci. U.S.A.">
        <title>Fine-scale variation in meiotic recombination in Mimulus inferred from population shotgun sequencing.</title>
        <authorList>
            <person name="Hellsten U."/>
            <person name="Wright K.M."/>
            <person name="Jenkins J."/>
            <person name="Shu S."/>
            <person name="Yuan Y."/>
            <person name="Wessler S.R."/>
            <person name="Schmutz J."/>
            <person name="Willis J.H."/>
            <person name="Rokhsar D.S."/>
        </authorList>
    </citation>
    <scope>NUCLEOTIDE SEQUENCE [LARGE SCALE GENOMIC DNA]</scope>
    <source>
        <strain evidence="10">cv. DUN x IM62</strain>
    </source>
</reference>
<dbReference type="Gene3D" id="3.40.190.10">
    <property type="entry name" value="Periplasmic binding protein-like II"/>
    <property type="match status" value="1"/>
</dbReference>
<dbReference type="SUPFAM" id="SSF53850">
    <property type="entry name" value="Periplasmic binding protein-like II"/>
    <property type="match status" value="1"/>
</dbReference>
<dbReference type="Pfam" id="PF01094">
    <property type="entry name" value="ANF_receptor"/>
    <property type="match status" value="1"/>
</dbReference>
<keyword evidence="3 7" id="KW-0812">Transmembrane</keyword>
<evidence type="ECO:0000256" key="6">
    <source>
        <dbReference type="ARBA" id="ARBA00049638"/>
    </source>
</evidence>
<keyword evidence="10" id="KW-1185">Reference proteome</keyword>
<gene>
    <name evidence="9" type="ORF">MIMGU_mgv1a018131mg</name>
</gene>
<dbReference type="Proteomes" id="UP000030748">
    <property type="component" value="Unassembled WGS sequence"/>
</dbReference>
<dbReference type="PANTHER" id="PTHR34836">
    <property type="entry name" value="OS06G0188250 PROTEIN"/>
    <property type="match status" value="1"/>
</dbReference>
<name>A0A022Q0H2_ERYGU</name>
<evidence type="ECO:0000256" key="7">
    <source>
        <dbReference type="SAM" id="Phobius"/>
    </source>
</evidence>
<sequence>MAAAQNISVRVGVVLDMDEYGKMAFNCISMALSDFYTTHDSYNTRLFLYNRDSNGDVIGAAAAGLDLLKNIEVQAIIGPMYSVQANFLISLGQKAHVPIITFSATSPSLSSLRSPYFVRATLNDSTQVNPIVAIIQAFKWKEVVPIYEDNEFGEGIVPFLSDALEQVNVRVPYRSVIPSLATDEQIVDELNKLKTMQTRVFIVHMLRSLGSRLFAKAAQLGMMSKDYAWIITDSITNELTAMDPSLVASMLGVIGVKPYIPQTKELDDFAIRYKNKIQQSNPKALNLDIYGIWAYDSALALAMAVEKAELANLTYQKTNTSTNSTDLEAFGVSLSGPKLIQALLSITFRGLAGNFQLVDGQLQAPPYEIVNIVGPGASGIGYWTKENGIVNKLNFSSSSASAYSTSKDNLGSITWPGNESSPPKGWVVPTKTKKMRVGVPVKDGFTEFVRVTWNSDNSTTVEGFCIDIFDAVMKALPYDVPYEYIPFATPDHKMAGDYNEMAYQVYLGVFPIDSPLVPDVSREILNVTEVQKMVDIEKKWLGDESKCPDTDTKSIGLSSFRVVFIIVGTVGIAVVINYMIRQGRENKNVHKDDPPIVHNDPPIVHNDPPIVHNDPPIIHNDPPIIHNDPPIVHNDPQLSIMIPQLSIMIPQLSIMIPKLSIMIPQLRDRYMSYG</sequence>
<dbReference type="InterPro" id="IPR028082">
    <property type="entry name" value="Peripla_BP_I"/>
</dbReference>
<dbReference type="Gene3D" id="3.40.50.2300">
    <property type="match status" value="2"/>
</dbReference>
<keyword evidence="5 7" id="KW-0472">Membrane</keyword>
<evidence type="ECO:0000313" key="9">
    <source>
        <dbReference type="EMBL" id="EYU22047.1"/>
    </source>
</evidence>
<dbReference type="InterPro" id="IPR044440">
    <property type="entry name" value="GABAb_receptor_plant_PBP1"/>
</dbReference>
<protein>
    <recommendedName>
        <fullName evidence="8">Receptor ligand binding region domain-containing protein</fullName>
    </recommendedName>
</protein>
<comment type="function">
    <text evidence="6">Glutamate-gated receptor that probably acts as a non-selective cation channel. May be involved in light-signal transduction and calcium homeostasis via the regulation of calcium influx into cells.</text>
</comment>
<evidence type="ECO:0000256" key="1">
    <source>
        <dbReference type="ARBA" id="ARBA00004370"/>
    </source>
</evidence>
<dbReference type="STRING" id="4155.A0A022Q0H2"/>
<dbReference type="GO" id="GO:0016020">
    <property type="term" value="C:membrane"/>
    <property type="evidence" value="ECO:0007669"/>
    <property type="project" value="UniProtKB-SubCell"/>
</dbReference>
<dbReference type="eggNOG" id="KOG1052">
    <property type="taxonomic scope" value="Eukaryota"/>
</dbReference>
<dbReference type="AlphaFoldDB" id="A0A022Q0H2"/>
<organism evidence="9 10">
    <name type="scientific">Erythranthe guttata</name>
    <name type="common">Yellow monkey flower</name>
    <name type="synonym">Mimulus guttatus</name>
    <dbReference type="NCBI Taxonomy" id="4155"/>
    <lineage>
        <taxon>Eukaryota</taxon>
        <taxon>Viridiplantae</taxon>
        <taxon>Streptophyta</taxon>
        <taxon>Embryophyta</taxon>
        <taxon>Tracheophyta</taxon>
        <taxon>Spermatophyta</taxon>
        <taxon>Magnoliopsida</taxon>
        <taxon>eudicotyledons</taxon>
        <taxon>Gunneridae</taxon>
        <taxon>Pentapetalae</taxon>
        <taxon>asterids</taxon>
        <taxon>lamiids</taxon>
        <taxon>Lamiales</taxon>
        <taxon>Phrymaceae</taxon>
        <taxon>Erythranthe</taxon>
    </lineage>
</organism>
<evidence type="ECO:0000259" key="8">
    <source>
        <dbReference type="Pfam" id="PF01094"/>
    </source>
</evidence>